<dbReference type="InterPro" id="IPR011047">
    <property type="entry name" value="Quinoprotein_ADH-like_sf"/>
</dbReference>
<reference evidence="3" key="1">
    <citation type="submission" date="2016-10" db="EMBL/GenBank/DDBJ databases">
        <authorList>
            <person name="Varghese N."/>
            <person name="Submissions S."/>
        </authorList>
    </citation>
    <scope>NUCLEOTIDE SEQUENCE [LARGE SCALE GENOMIC DNA]</scope>
    <source>
        <strain evidence="3">BL9</strain>
    </source>
</reference>
<dbReference type="AlphaFoldDB" id="A0A1G5F231"/>
<dbReference type="InterPro" id="IPR015943">
    <property type="entry name" value="WD40/YVTN_repeat-like_dom_sf"/>
</dbReference>
<dbReference type="Pfam" id="PF13360">
    <property type="entry name" value="PQQ_2"/>
    <property type="match status" value="2"/>
</dbReference>
<proteinExistence type="predicted"/>
<evidence type="ECO:0000313" key="2">
    <source>
        <dbReference type="EMBL" id="SCY33309.1"/>
    </source>
</evidence>
<dbReference type="InterPro" id="IPR018391">
    <property type="entry name" value="PQQ_b-propeller_rpt"/>
</dbReference>
<keyword evidence="3" id="KW-1185">Reference proteome</keyword>
<dbReference type="SMART" id="SM00564">
    <property type="entry name" value="PQQ"/>
    <property type="match status" value="5"/>
</dbReference>
<dbReference type="PANTHER" id="PTHR34512">
    <property type="entry name" value="CELL SURFACE PROTEIN"/>
    <property type="match status" value="1"/>
</dbReference>
<dbReference type="Gene3D" id="2.130.10.10">
    <property type="entry name" value="YVTN repeat-like/Quinoprotein amine dehydrogenase"/>
    <property type="match status" value="1"/>
</dbReference>
<dbReference type="InterPro" id="IPR002372">
    <property type="entry name" value="PQQ_rpt_dom"/>
</dbReference>
<accession>A0A1G5F231</accession>
<name>A0A1G5F231_9BACL</name>
<feature type="domain" description="Pyrrolo-quinoline quinone repeat" evidence="1">
    <location>
        <begin position="403"/>
        <end position="572"/>
    </location>
</feature>
<dbReference type="Proteomes" id="UP000198538">
    <property type="component" value="Unassembled WGS sequence"/>
</dbReference>
<evidence type="ECO:0000259" key="1">
    <source>
        <dbReference type="Pfam" id="PF13360"/>
    </source>
</evidence>
<evidence type="ECO:0000313" key="3">
    <source>
        <dbReference type="Proteomes" id="UP000198538"/>
    </source>
</evidence>
<dbReference type="PANTHER" id="PTHR34512:SF30">
    <property type="entry name" value="OUTER MEMBRANE PROTEIN ASSEMBLY FACTOR BAMB"/>
    <property type="match status" value="1"/>
</dbReference>
<dbReference type="STRING" id="582692.SAMN05720606_10420"/>
<dbReference type="SUPFAM" id="SSF50998">
    <property type="entry name" value="Quinoprotein alcohol dehydrogenase-like"/>
    <property type="match status" value="1"/>
</dbReference>
<sequence length="807" mass="92032">MKKEPNQNIWGYTRCFTLTGITVLLLTGCMMPDPQTDVPGRQAQVSTTQTTDSKAPIQVSDTIFNDLQLPGSSTLLSAQQISAKIPYKKGERVTLREGLPLFSGRKDNRVAVDQMKIIYLTIPKEKYILTGVQGEWMQVKNQQQDSYWLPAWYALKQSNNITQTDPHTFTVQTDSKLYLTPDSTITWPSDQALLKKALIVAEWKEWVGVSIAPRIWSKEWTGYHHVMLWIKKKDITGQTPVSDGWFVSEPSLSISMLRHLVDTKLDQTTTTKQVAKWLGEPDWKEQSRNLNEPGDPMRVRQTWRYERQDAHLLLTFNNNGKLTEIHWSMPASQDNEADLRSDERMGTFTYFTQVAMGKSLPQTLPWKPEWVNQGDLNYTFLQAGTDDVLLMKGDDGGFSGMHYDDSFYALDRHTGKLLWRVHNGYGPAQAVLNTKRDAVTLYTSYDTDRKQYLDRLRHINLKDGKLLWEYKPEVQDKRNNSTNKKNTADDMVWLNGIKAARNVVIVDIPAAEGSSNGWIHVLNSSTGKRLWTKKLTTGYQLLNRNADEPYVLYQEKNQLVAADPLTGRTVWQVKAGPSAIDHIENDSYFDGIHRYDPFGSAPLGRWMLLDDQWVLLDLNSGKKKSLIPARIGQQIEVLNDDMVLIRQNKKGNMYGDYGDYTTSLFDPDTGKIRWTVDAKIERGLLEADQLYVIRNGYPAAVDYHTGETRWDAQESVGTNQYSTNQGSYLIIGDRLLLPRNENLLVMDKNDGTLLGRVHDVVMGTPEHRDRDAKNGMINRIDDKVYVGSANGRFRVFPVDQLEGDISF</sequence>
<organism evidence="2 3">
    <name type="scientific">Paenibacillus polysaccharolyticus</name>
    <dbReference type="NCBI Taxonomy" id="582692"/>
    <lineage>
        <taxon>Bacteria</taxon>
        <taxon>Bacillati</taxon>
        <taxon>Bacillota</taxon>
        <taxon>Bacilli</taxon>
        <taxon>Bacillales</taxon>
        <taxon>Paenibacillaceae</taxon>
        <taxon>Paenibacillus</taxon>
    </lineage>
</organism>
<gene>
    <name evidence="2" type="ORF">SAMN05720606_10420</name>
</gene>
<feature type="domain" description="Pyrrolo-quinoline quinone repeat" evidence="1">
    <location>
        <begin position="664"/>
        <end position="796"/>
    </location>
</feature>
<dbReference type="Gene3D" id="2.140.10.10">
    <property type="entry name" value="Quinoprotein alcohol dehydrogenase-like superfamily"/>
    <property type="match status" value="1"/>
</dbReference>
<dbReference type="RefSeq" id="WP_167375660.1">
    <property type="nucleotide sequence ID" value="NZ_FMVM01000004.1"/>
</dbReference>
<dbReference type="EMBL" id="FMVM01000004">
    <property type="protein sequence ID" value="SCY33309.1"/>
    <property type="molecule type" value="Genomic_DNA"/>
</dbReference>
<protein>
    <submittedName>
        <fullName evidence="2">PQQ-like domain-containing protein</fullName>
    </submittedName>
</protein>
<dbReference type="PROSITE" id="PS51257">
    <property type="entry name" value="PROKAR_LIPOPROTEIN"/>
    <property type="match status" value="1"/>
</dbReference>